<comment type="caution">
    <text evidence="1">The sequence shown here is derived from an EMBL/GenBank/DDBJ whole genome shotgun (WGS) entry which is preliminary data.</text>
</comment>
<protein>
    <submittedName>
        <fullName evidence="1">Uncharacterized protein</fullName>
    </submittedName>
</protein>
<dbReference type="Proteomes" id="UP000265566">
    <property type="component" value="Chromosome 8"/>
</dbReference>
<evidence type="ECO:0000313" key="1">
    <source>
        <dbReference type="EMBL" id="RHN39665.1"/>
    </source>
</evidence>
<dbReference type="Gramene" id="rna45711">
    <property type="protein sequence ID" value="RHN39665.1"/>
    <property type="gene ID" value="gene45711"/>
</dbReference>
<name>A0A396GLY1_MEDTR</name>
<gene>
    <name evidence="1" type="ORF">MtrunA17_Chr8g0346281</name>
</gene>
<proteinExistence type="predicted"/>
<dbReference type="EMBL" id="PSQE01000008">
    <property type="protein sequence ID" value="RHN39665.1"/>
    <property type="molecule type" value="Genomic_DNA"/>
</dbReference>
<reference evidence="2" key="1">
    <citation type="journal article" date="2018" name="Nat. Plants">
        <title>Whole-genome landscape of Medicago truncatula symbiotic genes.</title>
        <authorList>
            <person name="Pecrix Y."/>
            <person name="Staton S.E."/>
            <person name="Sallet E."/>
            <person name="Lelandais-Briere C."/>
            <person name="Moreau S."/>
            <person name="Carrere S."/>
            <person name="Blein T."/>
            <person name="Jardinaud M.F."/>
            <person name="Latrasse D."/>
            <person name="Zouine M."/>
            <person name="Zahm M."/>
            <person name="Kreplak J."/>
            <person name="Mayjonade B."/>
            <person name="Satge C."/>
            <person name="Perez M."/>
            <person name="Cauet S."/>
            <person name="Marande W."/>
            <person name="Chantry-Darmon C."/>
            <person name="Lopez-Roques C."/>
            <person name="Bouchez O."/>
            <person name="Berard A."/>
            <person name="Debelle F."/>
            <person name="Munos S."/>
            <person name="Bendahmane A."/>
            <person name="Berges H."/>
            <person name="Niebel A."/>
            <person name="Buitink J."/>
            <person name="Frugier F."/>
            <person name="Benhamed M."/>
            <person name="Crespi M."/>
            <person name="Gouzy J."/>
            <person name="Gamas P."/>
        </authorList>
    </citation>
    <scope>NUCLEOTIDE SEQUENCE [LARGE SCALE GENOMIC DNA]</scope>
    <source>
        <strain evidence="2">cv. Jemalong A17</strain>
    </source>
</reference>
<dbReference type="AlphaFoldDB" id="A0A396GLY1"/>
<organism evidence="1 2">
    <name type="scientific">Medicago truncatula</name>
    <name type="common">Barrel medic</name>
    <name type="synonym">Medicago tribuloides</name>
    <dbReference type="NCBI Taxonomy" id="3880"/>
    <lineage>
        <taxon>Eukaryota</taxon>
        <taxon>Viridiplantae</taxon>
        <taxon>Streptophyta</taxon>
        <taxon>Embryophyta</taxon>
        <taxon>Tracheophyta</taxon>
        <taxon>Spermatophyta</taxon>
        <taxon>Magnoliopsida</taxon>
        <taxon>eudicotyledons</taxon>
        <taxon>Gunneridae</taxon>
        <taxon>Pentapetalae</taxon>
        <taxon>rosids</taxon>
        <taxon>fabids</taxon>
        <taxon>Fabales</taxon>
        <taxon>Fabaceae</taxon>
        <taxon>Papilionoideae</taxon>
        <taxon>50 kb inversion clade</taxon>
        <taxon>NPAAA clade</taxon>
        <taxon>Hologalegina</taxon>
        <taxon>IRL clade</taxon>
        <taxon>Trifolieae</taxon>
        <taxon>Medicago</taxon>
    </lineage>
</organism>
<sequence>MRLSIQSLMQFTSFHFNFCTLKFMQFSFSKSFTLLHFYFHLNLHFKVICISCTLRFCQIT</sequence>
<accession>A0A396GLY1</accession>
<evidence type="ECO:0000313" key="2">
    <source>
        <dbReference type="Proteomes" id="UP000265566"/>
    </source>
</evidence>